<proteinExistence type="predicted"/>
<sequence>MEQNVQENADHPSKKQPHLEMDKFERLMKEANEELYPGCKKFSKVSFLLHIYRTKCMFKWSNESFNSLLGLLKDALPEGYELPSSFYETKKIIEDLGLKYEKIHACPNDSSDGFNPFGTMRRVHSTWQVILLPYNLPPWMCMKQEFFILSLLIPEPKAPGNNIDVFLQPLIEELNELWDVGIEKYDTSTKEMFHMRATLMWPINDFRAYGTLSGWSTSGRFACPSCNINTHYRRITYEIRLAPCTISGSQVLNQVKDIKFTLGKSSEGVRGVRNHTWKKRSYLPYWEYNLDMKIRSRLWPQYRASRRTYLPPTYFTMSSKEKELFYEVLENAKFPHGYSSNIARWIRKRKLSGLKTHFCHVIIQELLPIALRRSTDKIISFVLIELCTFFRVLCSKVLKLDELKLLEERFPEILSTMEKLFPPGFFTIMVHLVTHLATEARLAGPVHYRWMYPIESEHIAEIKRSHRKRHLNQHQLDCLIHFQSGSRKK</sequence>
<name>A0AAN8YE21_SOLBU</name>
<dbReference type="Proteomes" id="UP001371456">
    <property type="component" value="Unassembled WGS sequence"/>
</dbReference>
<dbReference type="Pfam" id="PF02992">
    <property type="entry name" value="Transposase_21"/>
    <property type="match status" value="1"/>
</dbReference>
<dbReference type="InterPro" id="IPR004242">
    <property type="entry name" value="Transposase_21"/>
</dbReference>
<gene>
    <name evidence="3" type="ORF">RDI58_016756</name>
</gene>
<protein>
    <recommendedName>
        <fullName evidence="2">DUF4218 domain-containing protein</fullName>
    </recommendedName>
</protein>
<feature type="region of interest" description="Disordered" evidence="1">
    <location>
        <begin position="1"/>
        <end position="20"/>
    </location>
</feature>
<dbReference type="AlphaFoldDB" id="A0AAN8YE21"/>
<feature type="compositionally biased region" description="Basic and acidic residues" evidence="1">
    <location>
        <begin position="8"/>
        <end position="20"/>
    </location>
</feature>
<organism evidence="3 4">
    <name type="scientific">Solanum bulbocastanum</name>
    <name type="common">Wild potato</name>
    <dbReference type="NCBI Taxonomy" id="147425"/>
    <lineage>
        <taxon>Eukaryota</taxon>
        <taxon>Viridiplantae</taxon>
        <taxon>Streptophyta</taxon>
        <taxon>Embryophyta</taxon>
        <taxon>Tracheophyta</taxon>
        <taxon>Spermatophyta</taxon>
        <taxon>Magnoliopsida</taxon>
        <taxon>eudicotyledons</taxon>
        <taxon>Gunneridae</taxon>
        <taxon>Pentapetalae</taxon>
        <taxon>asterids</taxon>
        <taxon>lamiids</taxon>
        <taxon>Solanales</taxon>
        <taxon>Solanaceae</taxon>
        <taxon>Solanoideae</taxon>
        <taxon>Solaneae</taxon>
        <taxon>Solanum</taxon>
    </lineage>
</organism>
<dbReference type="PANTHER" id="PTHR10775:SF185">
    <property type="entry name" value="OS08G0208400 PROTEIN"/>
    <property type="match status" value="1"/>
</dbReference>
<comment type="caution">
    <text evidence="3">The sequence shown here is derived from an EMBL/GenBank/DDBJ whole genome shotgun (WGS) entry which is preliminary data.</text>
</comment>
<dbReference type="PANTHER" id="PTHR10775">
    <property type="entry name" value="OS08G0208400 PROTEIN"/>
    <property type="match status" value="1"/>
</dbReference>
<feature type="domain" description="DUF4218" evidence="2">
    <location>
        <begin position="393"/>
        <end position="465"/>
    </location>
</feature>
<dbReference type="Pfam" id="PF13960">
    <property type="entry name" value="DUF4218"/>
    <property type="match status" value="1"/>
</dbReference>
<evidence type="ECO:0000256" key="1">
    <source>
        <dbReference type="SAM" id="MobiDB-lite"/>
    </source>
</evidence>
<evidence type="ECO:0000313" key="3">
    <source>
        <dbReference type="EMBL" id="KAK6788231.1"/>
    </source>
</evidence>
<dbReference type="EMBL" id="JBANQN010000006">
    <property type="protein sequence ID" value="KAK6788231.1"/>
    <property type="molecule type" value="Genomic_DNA"/>
</dbReference>
<accession>A0AAN8YE21</accession>
<evidence type="ECO:0000313" key="4">
    <source>
        <dbReference type="Proteomes" id="UP001371456"/>
    </source>
</evidence>
<keyword evidence="4" id="KW-1185">Reference proteome</keyword>
<dbReference type="InterPro" id="IPR025452">
    <property type="entry name" value="DUF4218"/>
</dbReference>
<evidence type="ECO:0000259" key="2">
    <source>
        <dbReference type="Pfam" id="PF13960"/>
    </source>
</evidence>
<reference evidence="3 4" key="1">
    <citation type="submission" date="2024-02" db="EMBL/GenBank/DDBJ databases">
        <title>de novo genome assembly of Solanum bulbocastanum strain 11H21.</title>
        <authorList>
            <person name="Hosaka A.J."/>
        </authorList>
    </citation>
    <scope>NUCLEOTIDE SEQUENCE [LARGE SCALE GENOMIC DNA]</scope>
    <source>
        <tissue evidence="3">Young leaves</tissue>
    </source>
</reference>